<gene>
    <name evidence="2" type="ORF">KTAU_25930</name>
</gene>
<organism evidence="2 3">
    <name type="scientific">Thermogemmatispora aurantia</name>
    <dbReference type="NCBI Taxonomy" id="2045279"/>
    <lineage>
        <taxon>Bacteria</taxon>
        <taxon>Bacillati</taxon>
        <taxon>Chloroflexota</taxon>
        <taxon>Ktedonobacteria</taxon>
        <taxon>Thermogemmatisporales</taxon>
        <taxon>Thermogemmatisporaceae</taxon>
        <taxon>Thermogemmatispora</taxon>
    </lineage>
</organism>
<protein>
    <submittedName>
        <fullName evidence="2">5-oxoprolinase</fullName>
    </submittedName>
</protein>
<dbReference type="Proteomes" id="UP000334820">
    <property type="component" value="Unassembled WGS sequence"/>
</dbReference>
<dbReference type="GO" id="GO:0005829">
    <property type="term" value="C:cytosol"/>
    <property type="evidence" value="ECO:0007669"/>
    <property type="project" value="TreeGrafter"/>
</dbReference>
<evidence type="ECO:0000313" key="2">
    <source>
        <dbReference type="EMBL" id="GER83956.1"/>
    </source>
</evidence>
<sequence>MAQRMAESNRADVDLFTIEIVKDALVAIGDEMFIALQRTSKSTIIYEVLDFASGLTDARGQLITQGNGVTGFLGTLTFAVRSVLEKFGTENLHPGDVVITNDPYGGGGTHLSDVSLVVPIFYGGQLVAFAASKAHWTEVGGKDPGSWTTDSTEVFQEGLQFPCVKLFEEGRPVQSLIDLIAANVRLPDMTLGDMYAQAASLHLGERRFQELCDRYGLAVVQSSIEALLDYGERMTRLELAKLPKGVYEAEDWIDDDGLGHGPFPVRVKVTISDDEFICDFTGTHPQVPGPVNCTLTGLHSGVRTMLKAITSPTIPVNEGCFRPLKIICPPGTIFTAQRPAPVSTYWETMNYVTDLVWKALAPIVPDRLSAGHFLSVCGIVLAGTHPDTNELFLLVEPQAGGWGAGAAKDGESGLMCVGDGETYVIPVEVAETRYGILVERYELDTAPRAGAGRYRGGRGCIREYRAVADNVTLTATFGRHKYVPWGVAGGQNGSRNEVRILHEDGHEVVLGKCARYPLKRGEVARLVTGTGGGWGSPLERPVEAVIEDVRDGYISREQAWQDYGVELDPATLSVVRLSPERLSRSVS</sequence>
<evidence type="ECO:0000259" key="1">
    <source>
        <dbReference type="Pfam" id="PF02538"/>
    </source>
</evidence>
<dbReference type="GO" id="GO:0006749">
    <property type="term" value="P:glutathione metabolic process"/>
    <property type="evidence" value="ECO:0007669"/>
    <property type="project" value="TreeGrafter"/>
</dbReference>
<keyword evidence="3" id="KW-1185">Reference proteome</keyword>
<dbReference type="PANTHER" id="PTHR11365">
    <property type="entry name" value="5-OXOPROLINASE RELATED"/>
    <property type="match status" value="1"/>
</dbReference>
<dbReference type="InterPro" id="IPR003692">
    <property type="entry name" value="Hydantoinase_B"/>
</dbReference>
<dbReference type="EMBL" id="BKZV01000003">
    <property type="protein sequence ID" value="GER83956.1"/>
    <property type="molecule type" value="Genomic_DNA"/>
</dbReference>
<name>A0A5J4KD30_9CHLR</name>
<dbReference type="AlphaFoldDB" id="A0A5J4KD30"/>
<evidence type="ECO:0000313" key="3">
    <source>
        <dbReference type="Proteomes" id="UP000334820"/>
    </source>
</evidence>
<proteinExistence type="predicted"/>
<reference evidence="2 3" key="1">
    <citation type="journal article" date="2019" name="Int. J. Syst. Evol. Microbiol.">
        <title>Thermogemmatispora aurantia sp. nov. and Thermogemmatispora argillosa sp. nov., within the class Ktedonobacteria, and emended description of the genus Thermogemmatispora.</title>
        <authorList>
            <person name="Zheng Y."/>
            <person name="Wang C.M."/>
            <person name="Sakai Y."/>
            <person name="Abe K."/>
            <person name="Yokota A."/>
            <person name="Yabe S."/>
        </authorList>
    </citation>
    <scope>NUCLEOTIDE SEQUENCE [LARGE SCALE GENOMIC DNA]</scope>
    <source>
        <strain evidence="2 3">A1-2</strain>
    </source>
</reference>
<feature type="domain" description="Hydantoinase B/oxoprolinase" evidence="1">
    <location>
        <begin position="14"/>
        <end position="537"/>
    </location>
</feature>
<accession>A0A5J4KD30</accession>
<dbReference type="PANTHER" id="PTHR11365:SF23">
    <property type="entry name" value="HYPOTHETICAL 5-OXOPROLINASE (EUROFUNG)-RELATED"/>
    <property type="match status" value="1"/>
</dbReference>
<dbReference type="Pfam" id="PF02538">
    <property type="entry name" value="Hydantoinase_B"/>
    <property type="match status" value="1"/>
</dbReference>
<dbReference type="InterPro" id="IPR045079">
    <property type="entry name" value="Oxoprolinase-like"/>
</dbReference>
<dbReference type="GO" id="GO:0017168">
    <property type="term" value="F:5-oxoprolinase (ATP-hydrolyzing) activity"/>
    <property type="evidence" value="ECO:0007669"/>
    <property type="project" value="TreeGrafter"/>
</dbReference>
<comment type="caution">
    <text evidence="2">The sequence shown here is derived from an EMBL/GenBank/DDBJ whole genome shotgun (WGS) entry which is preliminary data.</text>
</comment>